<gene>
    <name evidence="1" type="ORF">IC610_17630</name>
</gene>
<evidence type="ECO:0000313" key="1">
    <source>
        <dbReference type="EMBL" id="MBD8084235.1"/>
    </source>
</evidence>
<dbReference type="Proteomes" id="UP000637299">
    <property type="component" value="Unassembled WGS sequence"/>
</dbReference>
<organism evidence="1 2">
    <name type="scientific">Chryseobacterium caseinilyticum</name>
    <dbReference type="NCBI Taxonomy" id="2771428"/>
    <lineage>
        <taxon>Bacteria</taxon>
        <taxon>Pseudomonadati</taxon>
        <taxon>Bacteroidota</taxon>
        <taxon>Flavobacteriia</taxon>
        <taxon>Flavobacteriales</taxon>
        <taxon>Weeksellaceae</taxon>
        <taxon>Chryseobacterium group</taxon>
        <taxon>Chryseobacterium</taxon>
    </lineage>
</organism>
<dbReference type="RefSeq" id="WP_191738012.1">
    <property type="nucleotide sequence ID" value="NZ_JACYFS010000007.1"/>
</dbReference>
<evidence type="ECO:0008006" key="3">
    <source>
        <dbReference type="Google" id="ProtNLM"/>
    </source>
</evidence>
<keyword evidence="2" id="KW-1185">Reference proteome</keyword>
<proteinExistence type="predicted"/>
<sequence>MIKLKFEYDRESNWLYIKPFEKKHKSLELLSGKNWYSEDLKEDIKWTNQCKAGIFSDEDGNDGFDIGFEYSPGIITVFNDIGAFVTGQYNDKEYLTLSFDEVLDILHQMSIFLQSIGK</sequence>
<accession>A0ABR8ZHA4</accession>
<reference evidence="1 2" key="1">
    <citation type="submission" date="2020-09" db="EMBL/GenBank/DDBJ databases">
        <title>Genome seq and assembly of Chryseobacterium sp.</title>
        <authorList>
            <person name="Chhetri G."/>
        </authorList>
    </citation>
    <scope>NUCLEOTIDE SEQUENCE [LARGE SCALE GENOMIC DNA]</scope>
    <source>
        <strain evidence="1 2">GCR10</strain>
    </source>
</reference>
<name>A0ABR8ZHA4_9FLAO</name>
<comment type="caution">
    <text evidence="1">The sequence shown here is derived from an EMBL/GenBank/DDBJ whole genome shotgun (WGS) entry which is preliminary data.</text>
</comment>
<protein>
    <recommendedName>
        <fullName evidence="3">SMI1/KNR4 family protein</fullName>
    </recommendedName>
</protein>
<evidence type="ECO:0000313" key="2">
    <source>
        <dbReference type="Proteomes" id="UP000637299"/>
    </source>
</evidence>
<dbReference type="EMBL" id="JACYFS010000007">
    <property type="protein sequence ID" value="MBD8084235.1"/>
    <property type="molecule type" value="Genomic_DNA"/>
</dbReference>